<organism evidence="2 3">
    <name type="scientific">Zizania palustris</name>
    <name type="common">Northern wild rice</name>
    <dbReference type="NCBI Taxonomy" id="103762"/>
    <lineage>
        <taxon>Eukaryota</taxon>
        <taxon>Viridiplantae</taxon>
        <taxon>Streptophyta</taxon>
        <taxon>Embryophyta</taxon>
        <taxon>Tracheophyta</taxon>
        <taxon>Spermatophyta</taxon>
        <taxon>Magnoliopsida</taxon>
        <taxon>Liliopsida</taxon>
        <taxon>Poales</taxon>
        <taxon>Poaceae</taxon>
        <taxon>BOP clade</taxon>
        <taxon>Oryzoideae</taxon>
        <taxon>Oryzeae</taxon>
        <taxon>Zizaniinae</taxon>
        <taxon>Zizania</taxon>
    </lineage>
</organism>
<proteinExistence type="predicted"/>
<dbReference type="Proteomes" id="UP000729402">
    <property type="component" value="Unassembled WGS sequence"/>
</dbReference>
<comment type="caution">
    <text evidence="2">The sequence shown here is derived from an EMBL/GenBank/DDBJ whole genome shotgun (WGS) entry which is preliminary data.</text>
</comment>
<name>A0A8J5RPT1_ZIZPA</name>
<keyword evidence="3" id="KW-1185">Reference proteome</keyword>
<sequence length="69" mass="7249">MASSSDDGGPAATVPATVAWHRVYAEPALPQHRSPAAPPPAPAAASGSRATRGQRAQQRHVLLRYFLGY</sequence>
<accession>A0A8J5RPT1</accession>
<reference evidence="2" key="2">
    <citation type="submission" date="2021-02" db="EMBL/GenBank/DDBJ databases">
        <authorList>
            <person name="Kimball J.A."/>
            <person name="Haas M.W."/>
            <person name="Macchietto M."/>
            <person name="Kono T."/>
            <person name="Duquette J."/>
            <person name="Shao M."/>
        </authorList>
    </citation>
    <scope>NUCLEOTIDE SEQUENCE</scope>
    <source>
        <tissue evidence="2">Fresh leaf tissue</tissue>
    </source>
</reference>
<gene>
    <name evidence="2" type="ORF">GUJ93_ZPchr0001g31614</name>
</gene>
<evidence type="ECO:0000313" key="3">
    <source>
        <dbReference type="Proteomes" id="UP000729402"/>
    </source>
</evidence>
<protein>
    <submittedName>
        <fullName evidence="2">Uncharacterized protein</fullName>
    </submittedName>
</protein>
<evidence type="ECO:0000313" key="2">
    <source>
        <dbReference type="EMBL" id="KAG8051652.1"/>
    </source>
</evidence>
<reference evidence="2" key="1">
    <citation type="journal article" date="2021" name="bioRxiv">
        <title>Whole Genome Assembly and Annotation of Northern Wild Rice, Zizania palustris L., Supports a Whole Genome Duplication in the Zizania Genus.</title>
        <authorList>
            <person name="Haas M."/>
            <person name="Kono T."/>
            <person name="Macchietto M."/>
            <person name="Millas R."/>
            <person name="McGilp L."/>
            <person name="Shao M."/>
            <person name="Duquette J."/>
            <person name="Hirsch C.N."/>
            <person name="Kimball J."/>
        </authorList>
    </citation>
    <scope>NUCLEOTIDE SEQUENCE</scope>
    <source>
        <tissue evidence="2">Fresh leaf tissue</tissue>
    </source>
</reference>
<dbReference type="EMBL" id="JAAALK010000288">
    <property type="protein sequence ID" value="KAG8051652.1"/>
    <property type="molecule type" value="Genomic_DNA"/>
</dbReference>
<feature type="region of interest" description="Disordered" evidence="1">
    <location>
        <begin position="25"/>
        <end position="56"/>
    </location>
</feature>
<dbReference type="AlphaFoldDB" id="A0A8J5RPT1"/>
<evidence type="ECO:0000256" key="1">
    <source>
        <dbReference type="SAM" id="MobiDB-lite"/>
    </source>
</evidence>